<dbReference type="Proteomes" id="UP000222056">
    <property type="component" value="Unassembled WGS sequence"/>
</dbReference>
<gene>
    <name evidence="2" type="ORF">SAMN02745716_0174</name>
</gene>
<dbReference type="InterPro" id="IPR001602">
    <property type="entry name" value="UPF0047_YjbQ-like"/>
</dbReference>
<evidence type="ECO:0000313" key="3">
    <source>
        <dbReference type="Proteomes" id="UP000222056"/>
    </source>
</evidence>
<dbReference type="PANTHER" id="PTHR30615">
    <property type="entry name" value="UNCHARACTERIZED PROTEIN YJBQ-RELATED"/>
    <property type="match status" value="1"/>
</dbReference>
<organism evidence="2 3">
    <name type="scientific">Thermoleophilum album</name>
    <dbReference type="NCBI Taxonomy" id="29539"/>
    <lineage>
        <taxon>Bacteria</taxon>
        <taxon>Bacillati</taxon>
        <taxon>Actinomycetota</taxon>
        <taxon>Thermoleophilia</taxon>
        <taxon>Thermoleophilales</taxon>
        <taxon>Thermoleophilaceae</taxon>
        <taxon>Thermoleophilum</taxon>
    </lineage>
</organism>
<evidence type="ECO:0000256" key="1">
    <source>
        <dbReference type="ARBA" id="ARBA00005534"/>
    </source>
</evidence>
<dbReference type="PANTHER" id="PTHR30615:SF8">
    <property type="entry name" value="UPF0047 PROTEIN C4A8.02C"/>
    <property type="match status" value="1"/>
</dbReference>
<proteinExistence type="inferred from homology"/>
<dbReference type="OrthoDB" id="9801725at2"/>
<dbReference type="Pfam" id="PF01894">
    <property type="entry name" value="YjbQ"/>
    <property type="match status" value="1"/>
</dbReference>
<dbReference type="EMBL" id="FNWJ01000001">
    <property type="protein sequence ID" value="SEH10325.1"/>
    <property type="molecule type" value="Genomic_DNA"/>
</dbReference>
<keyword evidence="3" id="KW-1185">Reference proteome</keyword>
<evidence type="ECO:0000313" key="2">
    <source>
        <dbReference type="EMBL" id="SEH10325.1"/>
    </source>
</evidence>
<sequence>MAVWLQRELVLPPRPRGFHLVTDEVLAQVPEVRSLRVGVVHIFIRHTSAALTLNENASADVRRDFAAWFDRAVPDGAPYFSHTLEGPDDMPAHVKASLLGSAVSFPVAEGRPLLGTWQGIYLCEFRERGGPRRLVVTVFGE</sequence>
<dbReference type="NCBIfam" id="TIGR00149">
    <property type="entry name" value="TIGR00149_YjbQ"/>
    <property type="match status" value="1"/>
</dbReference>
<protein>
    <submittedName>
        <fullName evidence="2">Secondary thiamine-phosphate synthase enzyme</fullName>
    </submittedName>
</protein>
<reference evidence="3" key="1">
    <citation type="submission" date="2016-10" db="EMBL/GenBank/DDBJ databases">
        <authorList>
            <person name="Varghese N."/>
            <person name="Submissions S."/>
        </authorList>
    </citation>
    <scope>NUCLEOTIDE SEQUENCE [LARGE SCALE GENOMIC DNA]</scope>
    <source>
        <strain evidence="3">ATCC 35263</strain>
    </source>
</reference>
<dbReference type="AlphaFoldDB" id="A0A1H6FKG2"/>
<dbReference type="PIRSF" id="PIRSF004681">
    <property type="entry name" value="UCP004681"/>
    <property type="match status" value="1"/>
</dbReference>
<dbReference type="SUPFAM" id="SSF111038">
    <property type="entry name" value="YjbQ-like"/>
    <property type="match status" value="1"/>
</dbReference>
<name>A0A1H6FKG2_THEAL</name>
<dbReference type="RefSeq" id="WP_093115368.1">
    <property type="nucleotide sequence ID" value="NZ_FNWJ01000001.1"/>
</dbReference>
<dbReference type="InterPro" id="IPR035917">
    <property type="entry name" value="YjbQ-like_sf"/>
</dbReference>
<accession>A0A1H6FKG2</accession>
<dbReference type="Gene3D" id="2.60.120.460">
    <property type="entry name" value="YjbQ-like"/>
    <property type="match status" value="1"/>
</dbReference>
<comment type="similarity">
    <text evidence="1">Belongs to the UPF0047 family.</text>
</comment>